<protein>
    <submittedName>
        <fullName evidence="1">Uncharacterized protein</fullName>
    </submittedName>
</protein>
<organism evidence="1 2">
    <name type="scientific">Bauhinia variegata</name>
    <name type="common">Purple orchid tree</name>
    <name type="synonym">Phanera variegata</name>
    <dbReference type="NCBI Taxonomy" id="167791"/>
    <lineage>
        <taxon>Eukaryota</taxon>
        <taxon>Viridiplantae</taxon>
        <taxon>Streptophyta</taxon>
        <taxon>Embryophyta</taxon>
        <taxon>Tracheophyta</taxon>
        <taxon>Spermatophyta</taxon>
        <taxon>Magnoliopsida</taxon>
        <taxon>eudicotyledons</taxon>
        <taxon>Gunneridae</taxon>
        <taxon>Pentapetalae</taxon>
        <taxon>rosids</taxon>
        <taxon>fabids</taxon>
        <taxon>Fabales</taxon>
        <taxon>Fabaceae</taxon>
        <taxon>Cercidoideae</taxon>
        <taxon>Cercideae</taxon>
        <taxon>Bauhiniinae</taxon>
        <taxon>Bauhinia</taxon>
    </lineage>
</organism>
<name>A0ACB9KRJ9_BAUVA</name>
<dbReference type="EMBL" id="CM039438">
    <property type="protein sequence ID" value="KAI4299989.1"/>
    <property type="molecule type" value="Genomic_DNA"/>
</dbReference>
<gene>
    <name evidence="1" type="ORF">L6164_033409</name>
</gene>
<reference evidence="1 2" key="1">
    <citation type="journal article" date="2022" name="DNA Res.">
        <title>Chromosomal-level genome assembly of the orchid tree Bauhinia variegata (Leguminosae; Cercidoideae) supports the allotetraploid origin hypothesis of Bauhinia.</title>
        <authorList>
            <person name="Zhong Y."/>
            <person name="Chen Y."/>
            <person name="Zheng D."/>
            <person name="Pang J."/>
            <person name="Liu Y."/>
            <person name="Luo S."/>
            <person name="Meng S."/>
            <person name="Qian L."/>
            <person name="Wei D."/>
            <person name="Dai S."/>
            <person name="Zhou R."/>
        </authorList>
    </citation>
    <scope>NUCLEOTIDE SEQUENCE [LARGE SCALE GENOMIC DNA]</scope>
    <source>
        <strain evidence="1">BV-YZ2020</strain>
    </source>
</reference>
<proteinExistence type="predicted"/>
<accession>A0ACB9KRJ9</accession>
<comment type="caution">
    <text evidence="1">The sequence shown here is derived from an EMBL/GenBank/DDBJ whole genome shotgun (WGS) entry which is preliminary data.</text>
</comment>
<evidence type="ECO:0000313" key="2">
    <source>
        <dbReference type="Proteomes" id="UP000828941"/>
    </source>
</evidence>
<keyword evidence="2" id="KW-1185">Reference proteome</keyword>
<dbReference type="Proteomes" id="UP000828941">
    <property type="component" value="Chromosome 13"/>
</dbReference>
<evidence type="ECO:0000313" key="1">
    <source>
        <dbReference type="EMBL" id="KAI4299989.1"/>
    </source>
</evidence>
<sequence length="85" mass="9598">MPLVFALIERWRPKTHTFHLLFRKCTITLQDVAMLLGLPIDGDLIQHNTPPFSKFAATIGTPISAQCEFRDLVKIEFNVSGQQSS</sequence>